<dbReference type="Pfam" id="PF00355">
    <property type="entry name" value="Rieske"/>
    <property type="match status" value="1"/>
</dbReference>
<dbReference type="InterPro" id="IPR017941">
    <property type="entry name" value="Rieske_2Fe-2S"/>
</dbReference>
<keyword evidence="8" id="KW-1185">Reference proteome</keyword>
<keyword evidence="2" id="KW-0479">Metal-binding</keyword>
<evidence type="ECO:0000259" key="6">
    <source>
        <dbReference type="PROSITE" id="PS51296"/>
    </source>
</evidence>
<proteinExistence type="predicted"/>
<dbReference type="Proteomes" id="UP001141619">
    <property type="component" value="Unassembled WGS sequence"/>
</dbReference>
<dbReference type="SUPFAM" id="SSF50022">
    <property type="entry name" value="ISP domain"/>
    <property type="match status" value="1"/>
</dbReference>
<reference evidence="7" key="1">
    <citation type="submission" date="2022-08" db="EMBL/GenBank/DDBJ databases">
        <authorList>
            <person name="Vandamme P."/>
            <person name="Hettiarachchi A."/>
            <person name="Peeters C."/>
            <person name="Cnockaert M."/>
            <person name="Carlier A."/>
        </authorList>
    </citation>
    <scope>NUCLEOTIDE SEQUENCE</scope>
    <source>
        <strain evidence="7">LMG 31809</strain>
    </source>
</reference>
<feature type="domain" description="Rieske" evidence="6">
    <location>
        <begin position="39"/>
        <end position="140"/>
    </location>
</feature>
<dbReference type="PROSITE" id="PS51296">
    <property type="entry name" value="RIESKE"/>
    <property type="match status" value="1"/>
</dbReference>
<keyword evidence="5" id="KW-0411">Iron-sulfur</keyword>
<dbReference type="InterPro" id="IPR036922">
    <property type="entry name" value="Rieske_2Fe-2S_sf"/>
</dbReference>
<evidence type="ECO:0000256" key="4">
    <source>
        <dbReference type="ARBA" id="ARBA00023004"/>
    </source>
</evidence>
<keyword evidence="4" id="KW-0408">Iron</keyword>
<dbReference type="EMBL" id="JANWOI010000004">
    <property type="protein sequence ID" value="MDA5194537.1"/>
    <property type="molecule type" value="Genomic_DNA"/>
</dbReference>
<evidence type="ECO:0000313" key="8">
    <source>
        <dbReference type="Proteomes" id="UP001141619"/>
    </source>
</evidence>
<accession>A0A9X3Z7U0</accession>
<dbReference type="PANTHER" id="PTHR21266:SF60">
    <property type="entry name" value="3-KETOSTEROID-9-ALPHA-MONOOXYGENASE, OXYGENASE COMPONENT"/>
    <property type="match status" value="1"/>
</dbReference>
<dbReference type="InterPro" id="IPR050584">
    <property type="entry name" value="Cholesterol_7-desaturase"/>
</dbReference>
<evidence type="ECO:0000256" key="3">
    <source>
        <dbReference type="ARBA" id="ARBA00023002"/>
    </source>
</evidence>
<reference evidence="7" key="2">
    <citation type="journal article" date="2023" name="Syst. Appl. Microbiol.">
        <title>Govania unica gen. nov., sp. nov., a rare biosphere bacterium that represents a novel family in the class Alphaproteobacteria.</title>
        <authorList>
            <person name="Vandamme P."/>
            <person name="Peeters C."/>
            <person name="Hettiarachchi A."/>
            <person name="Cnockaert M."/>
            <person name="Carlier A."/>
        </authorList>
    </citation>
    <scope>NUCLEOTIDE SEQUENCE</scope>
    <source>
        <strain evidence="7">LMG 31809</strain>
    </source>
</reference>
<dbReference type="CDD" id="cd03469">
    <property type="entry name" value="Rieske_RO_Alpha_N"/>
    <property type="match status" value="1"/>
</dbReference>
<evidence type="ECO:0000256" key="2">
    <source>
        <dbReference type="ARBA" id="ARBA00022723"/>
    </source>
</evidence>
<gene>
    <name evidence="7" type="ORF">NYP16_11310</name>
</gene>
<sequence>MSLNDPVTKLPPVTAPFKRALGKPVPAEGEDGLFTQSWWPICYSSAASEHFVRGYDFLDGRVIVFRDKDGKAHVNSAFCPHLGADLSVGDMVDGAVRCVFHHWKYGADGRCVGMPSTDPIPPTARLFKFPTIEKYGLIWAFNGTEPHYDLPDFIYPDDELVYKIKIFPEALPVDPWIVCANTPDMQHIRYLHGININGGNPHDIVEWTDHSMLYEFEGTHTTGEPVSHKIGIIGTSMYFQETVFDGRWFGFVAPFGMPRPQQTLAFMAVCARKDMGTPEEIDAFLDYIIDLETNVVMEDLTNMQTIHFTPGTLTASDRTLARFFDYMRDFPRAHPSAEFIR</sequence>
<dbReference type="AlphaFoldDB" id="A0A9X3Z7U0"/>
<evidence type="ECO:0000256" key="1">
    <source>
        <dbReference type="ARBA" id="ARBA00022714"/>
    </source>
</evidence>
<name>A0A9X3Z7U0_9PROT</name>
<dbReference type="Gene3D" id="2.102.10.10">
    <property type="entry name" value="Rieske [2Fe-2S] iron-sulphur domain"/>
    <property type="match status" value="1"/>
</dbReference>
<keyword evidence="3" id="KW-0560">Oxidoreductase</keyword>
<dbReference type="PANTHER" id="PTHR21266">
    <property type="entry name" value="IRON-SULFUR DOMAIN CONTAINING PROTEIN"/>
    <property type="match status" value="1"/>
</dbReference>
<dbReference type="GO" id="GO:0046872">
    <property type="term" value="F:metal ion binding"/>
    <property type="evidence" value="ECO:0007669"/>
    <property type="project" value="UniProtKB-KW"/>
</dbReference>
<organism evidence="7 8">
    <name type="scientific">Govanella unica</name>
    <dbReference type="NCBI Taxonomy" id="2975056"/>
    <lineage>
        <taxon>Bacteria</taxon>
        <taxon>Pseudomonadati</taxon>
        <taxon>Pseudomonadota</taxon>
        <taxon>Alphaproteobacteria</taxon>
        <taxon>Emcibacterales</taxon>
        <taxon>Govanellaceae</taxon>
        <taxon>Govanella</taxon>
    </lineage>
</organism>
<protein>
    <submittedName>
        <fullName evidence="7">Rieske 2Fe-2S domain-containing protein</fullName>
    </submittedName>
</protein>
<dbReference type="GO" id="GO:0016491">
    <property type="term" value="F:oxidoreductase activity"/>
    <property type="evidence" value="ECO:0007669"/>
    <property type="project" value="UniProtKB-KW"/>
</dbReference>
<evidence type="ECO:0000313" key="7">
    <source>
        <dbReference type="EMBL" id="MDA5194537.1"/>
    </source>
</evidence>
<keyword evidence="1" id="KW-0001">2Fe-2S</keyword>
<evidence type="ECO:0000256" key="5">
    <source>
        <dbReference type="ARBA" id="ARBA00023014"/>
    </source>
</evidence>
<comment type="caution">
    <text evidence="7">The sequence shown here is derived from an EMBL/GenBank/DDBJ whole genome shotgun (WGS) entry which is preliminary data.</text>
</comment>
<dbReference type="GO" id="GO:0051537">
    <property type="term" value="F:2 iron, 2 sulfur cluster binding"/>
    <property type="evidence" value="ECO:0007669"/>
    <property type="project" value="UniProtKB-KW"/>
</dbReference>
<dbReference type="RefSeq" id="WP_274944243.1">
    <property type="nucleotide sequence ID" value="NZ_JANWOI010000004.1"/>
</dbReference>